<organism evidence="15 16">
    <name type="scientific">Magnusiomyces paraingens</name>
    <dbReference type="NCBI Taxonomy" id="2606893"/>
    <lineage>
        <taxon>Eukaryota</taxon>
        <taxon>Fungi</taxon>
        <taxon>Dikarya</taxon>
        <taxon>Ascomycota</taxon>
        <taxon>Saccharomycotina</taxon>
        <taxon>Dipodascomycetes</taxon>
        <taxon>Dipodascales</taxon>
        <taxon>Dipodascaceae</taxon>
        <taxon>Magnusiomyces</taxon>
    </lineage>
</organism>
<protein>
    <recommendedName>
        <fullName evidence="13">Ras-related protein RSR1</fullName>
        <ecNumber evidence="3">3.6.5.2</ecNumber>
    </recommendedName>
</protein>
<name>A0A5E8B3H6_9ASCO</name>
<comment type="similarity">
    <text evidence="2">Belongs to the small GTPase superfamily. Ras family.</text>
</comment>
<keyword evidence="10" id="KW-0449">Lipoprotein</keyword>
<dbReference type="CDD" id="cd04177">
    <property type="entry name" value="RSR1"/>
    <property type="match status" value="1"/>
</dbReference>
<evidence type="ECO:0000256" key="3">
    <source>
        <dbReference type="ARBA" id="ARBA00011984"/>
    </source>
</evidence>
<keyword evidence="6" id="KW-0547">Nucleotide-binding</keyword>
<dbReference type="AlphaFoldDB" id="A0A5E8B3H6"/>
<dbReference type="InterPro" id="IPR027417">
    <property type="entry name" value="P-loop_NTPase"/>
</dbReference>
<keyword evidence="8" id="KW-0342">GTP-binding</keyword>
<dbReference type="SMART" id="SM00175">
    <property type="entry name" value="RAB"/>
    <property type="match status" value="1"/>
</dbReference>
<keyword evidence="11" id="KW-0636">Prenylation</keyword>
<evidence type="ECO:0000256" key="10">
    <source>
        <dbReference type="ARBA" id="ARBA00023288"/>
    </source>
</evidence>
<dbReference type="GO" id="GO:0005886">
    <property type="term" value="C:plasma membrane"/>
    <property type="evidence" value="ECO:0007669"/>
    <property type="project" value="UniProtKB-SubCell"/>
</dbReference>
<dbReference type="EMBL" id="CABVLU010000001">
    <property type="protein sequence ID" value="VVT46005.1"/>
    <property type="molecule type" value="Genomic_DNA"/>
</dbReference>
<dbReference type="SMART" id="SM00174">
    <property type="entry name" value="RHO"/>
    <property type="match status" value="1"/>
</dbReference>
<dbReference type="Proteomes" id="UP000398389">
    <property type="component" value="Unassembled WGS sequence"/>
</dbReference>
<evidence type="ECO:0000256" key="5">
    <source>
        <dbReference type="ARBA" id="ARBA00022481"/>
    </source>
</evidence>
<dbReference type="GeneID" id="43579822"/>
<keyword evidence="5" id="KW-0488">Methylation</keyword>
<dbReference type="SMART" id="SM00176">
    <property type="entry name" value="RAN"/>
    <property type="match status" value="1"/>
</dbReference>
<sequence>MRDYKIVVLGAGGVGKSALTVQFVQGVYIESYDPTIEDSYRKVTEIDTRPCTLEILDTAGVEQFTAMRELYIKNGQGFILVYSVTNQSSLRELYELREQIIRIKDNANVPMVLVANKSDLESERQVSSEMGVQVANSWGRTPFYETSAKYRLNVDEVFTDLVRQIMRRDSAFGGSVAPSLRGHSFHSSIDEPYYYGHNKRISASSNHSSVSGISTNTVYANLTANSNNLNNNNNNNYNYNITSPNSNNTLHHASSMFKLKSKTRSKEQLPRLHQQQELSSSQMQQLRHMEQQQNHHLQQQRVQIAETEHKLTSKMSRQFKKQPQPSKSMPALRKSKKTSLLSGREKEKDCVIC</sequence>
<evidence type="ECO:0000256" key="12">
    <source>
        <dbReference type="ARBA" id="ARBA00048098"/>
    </source>
</evidence>
<dbReference type="InterPro" id="IPR020849">
    <property type="entry name" value="Small_GTPase_Ras-type"/>
</dbReference>
<dbReference type="FunFam" id="3.40.50.300:FF:000631">
    <property type="entry name" value="Ras small monomeric GTPase"/>
    <property type="match status" value="1"/>
</dbReference>
<proteinExistence type="inferred from homology"/>
<feature type="compositionally biased region" description="Basic and acidic residues" evidence="14">
    <location>
        <begin position="343"/>
        <end position="353"/>
    </location>
</feature>
<dbReference type="GO" id="GO:2000114">
    <property type="term" value="P:regulation of establishment of cell polarity"/>
    <property type="evidence" value="ECO:0007669"/>
    <property type="project" value="UniProtKB-ARBA"/>
</dbReference>
<evidence type="ECO:0000256" key="1">
    <source>
        <dbReference type="ARBA" id="ARBA00004342"/>
    </source>
</evidence>
<dbReference type="Pfam" id="PF00071">
    <property type="entry name" value="Ras"/>
    <property type="match status" value="1"/>
</dbReference>
<evidence type="ECO:0000256" key="14">
    <source>
        <dbReference type="SAM" id="MobiDB-lite"/>
    </source>
</evidence>
<evidence type="ECO:0000256" key="11">
    <source>
        <dbReference type="ARBA" id="ARBA00023289"/>
    </source>
</evidence>
<dbReference type="PRINTS" id="PR00449">
    <property type="entry name" value="RASTRNSFRMNG"/>
</dbReference>
<dbReference type="PROSITE" id="PS51420">
    <property type="entry name" value="RHO"/>
    <property type="match status" value="1"/>
</dbReference>
<dbReference type="SMART" id="SM00173">
    <property type="entry name" value="RAS"/>
    <property type="match status" value="1"/>
</dbReference>
<gene>
    <name evidence="15" type="ORF">SAPINGB_P000999</name>
</gene>
<dbReference type="NCBIfam" id="TIGR00231">
    <property type="entry name" value="small_GTP"/>
    <property type="match status" value="1"/>
</dbReference>
<dbReference type="GO" id="GO:0003925">
    <property type="term" value="F:G protein activity"/>
    <property type="evidence" value="ECO:0007669"/>
    <property type="project" value="UniProtKB-EC"/>
</dbReference>
<keyword evidence="4" id="KW-1003">Cell membrane</keyword>
<dbReference type="GO" id="GO:0007165">
    <property type="term" value="P:signal transduction"/>
    <property type="evidence" value="ECO:0007669"/>
    <property type="project" value="InterPro"/>
</dbReference>
<dbReference type="EC" id="3.6.5.2" evidence="3"/>
<dbReference type="InterPro" id="IPR001806">
    <property type="entry name" value="Small_GTPase"/>
</dbReference>
<comment type="catalytic activity">
    <reaction evidence="12">
        <text>GTP + H2O = GDP + phosphate + H(+)</text>
        <dbReference type="Rhea" id="RHEA:19669"/>
        <dbReference type="ChEBI" id="CHEBI:15377"/>
        <dbReference type="ChEBI" id="CHEBI:15378"/>
        <dbReference type="ChEBI" id="CHEBI:37565"/>
        <dbReference type="ChEBI" id="CHEBI:43474"/>
        <dbReference type="ChEBI" id="CHEBI:58189"/>
        <dbReference type="EC" id="3.6.5.2"/>
    </reaction>
</comment>
<dbReference type="PROSITE" id="PS51421">
    <property type="entry name" value="RAS"/>
    <property type="match status" value="1"/>
</dbReference>
<feature type="compositionally biased region" description="Polar residues" evidence="14">
    <location>
        <begin position="313"/>
        <end position="327"/>
    </location>
</feature>
<evidence type="ECO:0000313" key="15">
    <source>
        <dbReference type="EMBL" id="VVT46005.1"/>
    </source>
</evidence>
<dbReference type="PROSITE" id="PS51419">
    <property type="entry name" value="RAB"/>
    <property type="match status" value="1"/>
</dbReference>
<accession>A0A5E8B3H6</accession>
<keyword evidence="7" id="KW-0378">Hydrolase</keyword>
<evidence type="ECO:0000256" key="7">
    <source>
        <dbReference type="ARBA" id="ARBA00022801"/>
    </source>
</evidence>
<dbReference type="OrthoDB" id="5976022at2759"/>
<dbReference type="SUPFAM" id="SSF52540">
    <property type="entry name" value="P-loop containing nucleoside triphosphate hydrolases"/>
    <property type="match status" value="1"/>
</dbReference>
<evidence type="ECO:0000256" key="9">
    <source>
        <dbReference type="ARBA" id="ARBA00023136"/>
    </source>
</evidence>
<comment type="subcellular location">
    <subcellularLocation>
        <location evidence="1">Cell membrane</location>
        <topology evidence="1">Lipid-anchor</topology>
        <orientation evidence="1">Cytoplasmic side</orientation>
    </subcellularLocation>
</comment>
<reference evidence="15 16" key="1">
    <citation type="submission" date="2019-09" db="EMBL/GenBank/DDBJ databases">
        <authorList>
            <person name="Brejova B."/>
        </authorList>
    </citation>
    <scope>NUCLEOTIDE SEQUENCE [LARGE SCALE GENOMIC DNA]</scope>
</reference>
<keyword evidence="9" id="KW-0472">Membrane</keyword>
<evidence type="ECO:0000256" key="8">
    <source>
        <dbReference type="ARBA" id="ARBA00023134"/>
    </source>
</evidence>
<evidence type="ECO:0000256" key="4">
    <source>
        <dbReference type="ARBA" id="ARBA00022475"/>
    </source>
</evidence>
<dbReference type="PANTHER" id="PTHR24070">
    <property type="entry name" value="RAS, DI-RAS, AND RHEB FAMILY MEMBERS OF SMALL GTPASE SUPERFAMILY"/>
    <property type="match status" value="1"/>
</dbReference>
<evidence type="ECO:0000313" key="16">
    <source>
        <dbReference type="Proteomes" id="UP000398389"/>
    </source>
</evidence>
<evidence type="ECO:0000256" key="13">
    <source>
        <dbReference type="ARBA" id="ARBA00072720"/>
    </source>
</evidence>
<evidence type="ECO:0000256" key="6">
    <source>
        <dbReference type="ARBA" id="ARBA00022741"/>
    </source>
</evidence>
<keyword evidence="16" id="KW-1185">Reference proteome</keyword>
<dbReference type="InterPro" id="IPR005225">
    <property type="entry name" value="Small_GTP-bd"/>
</dbReference>
<dbReference type="InterPro" id="IPR041841">
    <property type="entry name" value="Rsr1"/>
</dbReference>
<dbReference type="GO" id="GO:0005525">
    <property type="term" value="F:GTP binding"/>
    <property type="evidence" value="ECO:0007669"/>
    <property type="project" value="UniProtKB-KW"/>
</dbReference>
<feature type="region of interest" description="Disordered" evidence="14">
    <location>
        <begin position="311"/>
        <end position="353"/>
    </location>
</feature>
<dbReference type="Gene3D" id="3.40.50.300">
    <property type="entry name" value="P-loop containing nucleotide triphosphate hydrolases"/>
    <property type="match status" value="1"/>
</dbReference>
<dbReference type="RefSeq" id="XP_031851613.1">
    <property type="nucleotide sequence ID" value="XM_031995722.1"/>
</dbReference>
<evidence type="ECO:0000256" key="2">
    <source>
        <dbReference type="ARBA" id="ARBA00008344"/>
    </source>
</evidence>